<dbReference type="RefSeq" id="WP_089852510.1">
    <property type="nucleotide sequence ID" value="NZ_FNEJ01000052.1"/>
</dbReference>
<dbReference type="STRING" id="555512.SAMN04487993_105211"/>
<sequence length="87" mass="9591">MDMDDGSLPDMSTEGFLERIEKKLDDLTYAFEDFSSEGGGYSIGGEQRVSLKTVHRQLSQLTATASCISAELEEMRKALIAAKIMPK</sequence>
<accession>A0A1G8UUQ6</accession>
<dbReference type="Proteomes" id="UP000199093">
    <property type="component" value="Unassembled WGS sequence"/>
</dbReference>
<gene>
    <name evidence="1" type="ORF">SAMN04487993_105211</name>
</gene>
<keyword evidence="2" id="KW-1185">Reference proteome</keyword>
<dbReference type="AlphaFoldDB" id="A0A1G8UUQ6"/>
<name>A0A1G8UUQ6_9RHOB</name>
<proteinExistence type="predicted"/>
<evidence type="ECO:0000313" key="2">
    <source>
        <dbReference type="Proteomes" id="UP000199093"/>
    </source>
</evidence>
<reference evidence="1 2" key="1">
    <citation type="submission" date="2016-10" db="EMBL/GenBank/DDBJ databases">
        <authorList>
            <person name="de Groot N.N."/>
        </authorList>
    </citation>
    <scope>NUCLEOTIDE SEQUENCE [LARGE SCALE GENOMIC DNA]</scope>
    <source>
        <strain evidence="1 2">DSM 26424</strain>
    </source>
</reference>
<organism evidence="1 2">
    <name type="scientific">Salipiger marinus</name>
    <dbReference type="NCBI Taxonomy" id="555512"/>
    <lineage>
        <taxon>Bacteria</taxon>
        <taxon>Pseudomonadati</taxon>
        <taxon>Pseudomonadota</taxon>
        <taxon>Alphaproteobacteria</taxon>
        <taxon>Rhodobacterales</taxon>
        <taxon>Roseobacteraceae</taxon>
        <taxon>Salipiger</taxon>
    </lineage>
</organism>
<evidence type="ECO:0000313" key="1">
    <source>
        <dbReference type="EMBL" id="SDJ57538.1"/>
    </source>
</evidence>
<dbReference type="EMBL" id="FNEJ01000052">
    <property type="protein sequence ID" value="SDJ57538.1"/>
    <property type="molecule type" value="Genomic_DNA"/>
</dbReference>
<protein>
    <submittedName>
        <fullName evidence="1">Uncharacterized protein</fullName>
    </submittedName>
</protein>